<name>A0A7J7CEM1_TRIWF</name>
<dbReference type="EMBL" id="JAAARO010000017">
    <property type="protein sequence ID" value="KAF5732588.1"/>
    <property type="molecule type" value="Genomic_DNA"/>
</dbReference>
<dbReference type="GO" id="GO:0045893">
    <property type="term" value="P:positive regulation of DNA-templated transcription"/>
    <property type="evidence" value="ECO:0007669"/>
    <property type="project" value="TreeGrafter"/>
</dbReference>
<reference evidence="2 3" key="1">
    <citation type="journal article" date="2020" name="Nat. Commun.">
        <title>Genome of Tripterygium wilfordii and identification of cytochrome P450 involved in triptolide biosynthesis.</title>
        <authorList>
            <person name="Tu L."/>
            <person name="Su P."/>
            <person name="Zhang Z."/>
            <person name="Gao L."/>
            <person name="Wang J."/>
            <person name="Hu T."/>
            <person name="Zhou J."/>
            <person name="Zhang Y."/>
            <person name="Zhao Y."/>
            <person name="Liu Y."/>
            <person name="Song Y."/>
            <person name="Tong Y."/>
            <person name="Lu Y."/>
            <person name="Yang J."/>
            <person name="Xu C."/>
            <person name="Jia M."/>
            <person name="Peters R.J."/>
            <person name="Huang L."/>
            <person name="Gao W."/>
        </authorList>
    </citation>
    <scope>NUCLEOTIDE SEQUENCE [LARGE SCALE GENOMIC DNA]</scope>
    <source>
        <strain evidence="3">cv. XIE 37</strain>
        <tissue evidence="2">Leaf</tissue>
    </source>
</reference>
<dbReference type="GO" id="GO:0043565">
    <property type="term" value="F:sequence-specific DNA binding"/>
    <property type="evidence" value="ECO:0007669"/>
    <property type="project" value="TreeGrafter"/>
</dbReference>
<dbReference type="AlphaFoldDB" id="A0A7J7CEM1"/>
<proteinExistence type="predicted"/>
<sequence length="462" mass="51321">MQNGSKSKCTSTSHHLLMENAKNRVNDLQERFAHLQAARIEGRTSDVVVLEEQVYQSLREWKAELNVPSSASSLLVGSLGSFSDDIGRLLQLCEEEDDATSEFLESSALKAEPKPELEHDAQNLDMHSFEAFQEEHVLNANSQEHGFQGFDQFQSSVPGLENTVINNSDMVSQLDYHQFGLHQVSDNGLPIDASSAEMFGKDIESNVLAYISPPPSAFMGPKCALWDCARPAQGSQWYHEYCSSFHASLSLNEGSPGMAPILRPGGIVLKDNLLFDALSAKTLGKSVGIPHCEGAATTKSPWNASDLFDLFLLEGETIREWLFFDKPRRAFDSGNRKQRSLPDHIGRGWHESRKQVMKEFGGQKRSYYMDPQPSGCFEWHLFEYEINGCDAFALYRLEVKLSSAKKSPKGKVSKDSLADLQKKMGRLTAEFSSDNKPSVKDRTEASTEANADASSVHSAQIL</sequence>
<dbReference type="GO" id="GO:0048578">
    <property type="term" value="P:positive regulation of long-day photoperiodism, flowering"/>
    <property type="evidence" value="ECO:0007669"/>
    <property type="project" value="InterPro"/>
</dbReference>
<dbReference type="Proteomes" id="UP000593562">
    <property type="component" value="Unassembled WGS sequence"/>
</dbReference>
<dbReference type="PANTHER" id="PTHR33873">
    <property type="entry name" value="TRANSCRIPTION FACTOR VOZ1"/>
    <property type="match status" value="1"/>
</dbReference>
<comment type="caution">
    <text evidence="2">The sequence shown here is derived from an EMBL/GenBank/DDBJ whole genome shotgun (WGS) entry which is preliminary data.</text>
</comment>
<feature type="region of interest" description="Disordered" evidence="1">
    <location>
        <begin position="426"/>
        <end position="462"/>
    </location>
</feature>
<evidence type="ECO:0000313" key="3">
    <source>
        <dbReference type="Proteomes" id="UP000593562"/>
    </source>
</evidence>
<dbReference type="InterPro" id="IPR039277">
    <property type="entry name" value="VOZ1/VOZ2"/>
</dbReference>
<evidence type="ECO:0000256" key="1">
    <source>
        <dbReference type="SAM" id="MobiDB-lite"/>
    </source>
</evidence>
<gene>
    <name evidence="2" type="ORF">HS088_TW17G00118</name>
</gene>
<protein>
    <submittedName>
        <fullName evidence="2">Transcription factor VOZ1-like</fullName>
    </submittedName>
</protein>
<evidence type="ECO:0000313" key="2">
    <source>
        <dbReference type="EMBL" id="KAF5732588.1"/>
    </source>
</evidence>
<accession>A0A7J7CEM1</accession>
<organism evidence="2 3">
    <name type="scientific">Tripterygium wilfordii</name>
    <name type="common">Thunder God vine</name>
    <dbReference type="NCBI Taxonomy" id="458696"/>
    <lineage>
        <taxon>Eukaryota</taxon>
        <taxon>Viridiplantae</taxon>
        <taxon>Streptophyta</taxon>
        <taxon>Embryophyta</taxon>
        <taxon>Tracheophyta</taxon>
        <taxon>Spermatophyta</taxon>
        <taxon>Magnoliopsida</taxon>
        <taxon>eudicotyledons</taxon>
        <taxon>Gunneridae</taxon>
        <taxon>Pentapetalae</taxon>
        <taxon>rosids</taxon>
        <taxon>fabids</taxon>
        <taxon>Celastrales</taxon>
        <taxon>Celastraceae</taxon>
        <taxon>Tripterygium</taxon>
    </lineage>
</organism>
<dbReference type="InParanoid" id="A0A7J7CEM1"/>
<dbReference type="GO" id="GO:0005634">
    <property type="term" value="C:nucleus"/>
    <property type="evidence" value="ECO:0007669"/>
    <property type="project" value="TreeGrafter"/>
</dbReference>
<dbReference type="PANTHER" id="PTHR33873:SF15">
    <property type="entry name" value="TRANSCRIPTION FACTOR VOZ2"/>
    <property type="match status" value="1"/>
</dbReference>
<feature type="compositionally biased region" description="Polar residues" evidence="1">
    <location>
        <begin position="446"/>
        <end position="462"/>
    </location>
</feature>
<keyword evidence="3" id="KW-1185">Reference proteome</keyword>